<evidence type="ECO:0000313" key="8">
    <source>
        <dbReference type="Proteomes" id="UP001244011"/>
    </source>
</evidence>
<evidence type="ECO:0000256" key="3">
    <source>
        <dbReference type="ARBA" id="ARBA00023295"/>
    </source>
</evidence>
<sequence length="332" mass="34557">MRYLRHLIAAWGLLNSGSNQARAHPLAAARSEALAPVLNVDFPDPSILQDSDGKWYAFATNGNGKQVQAASAPAPQGPWTLLDTDVMPDPGPWTTGKNTWAPDVRKIADGRYVLFYSGESTAGTPGQHCVGTATSGFVLGPYTASSQPLSCPLDQGGAIDPAGYFDEATGTRWVVYKIDGNNKGNGGDCNNGVAPIHSTPIMLQQMSADDWVTPVGSATQILDRTDADGPLVEAPSLARAPDGTYVLLYSSHCYSSAEYDVKYATSASIAGPYERGAAPLIGTGDLGGLASPGGATSAPGADRLVFHANCPAGRCMFYSGLSASKDKVLLST</sequence>
<feature type="site" description="Important for catalytic activity, responsible for pKa modulation of the active site Glu and correct orientation of both the proton donor and substrate" evidence="5">
    <location>
        <position position="160"/>
    </location>
</feature>
<dbReference type="InterPro" id="IPR051795">
    <property type="entry name" value="Glycosyl_Hydrlase_43"/>
</dbReference>
<dbReference type="GO" id="GO:0004553">
    <property type="term" value="F:hydrolase activity, hydrolyzing O-glycosyl compounds"/>
    <property type="evidence" value="ECO:0007669"/>
    <property type="project" value="InterPro"/>
</dbReference>
<dbReference type="CDD" id="cd08999">
    <property type="entry name" value="GH43_ABN-like"/>
    <property type="match status" value="1"/>
</dbReference>
<name>A0AAJ0FM41_9PEZI</name>
<dbReference type="Pfam" id="PF04616">
    <property type="entry name" value="Glyco_hydro_43"/>
    <property type="match status" value="1"/>
</dbReference>
<organism evidence="7 8">
    <name type="scientific">Phialemonium atrogriseum</name>
    <dbReference type="NCBI Taxonomy" id="1093897"/>
    <lineage>
        <taxon>Eukaryota</taxon>
        <taxon>Fungi</taxon>
        <taxon>Dikarya</taxon>
        <taxon>Ascomycota</taxon>
        <taxon>Pezizomycotina</taxon>
        <taxon>Sordariomycetes</taxon>
        <taxon>Sordariomycetidae</taxon>
        <taxon>Cephalothecales</taxon>
        <taxon>Cephalothecaceae</taxon>
        <taxon>Phialemonium</taxon>
    </lineage>
</organism>
<accession>A0AAJ0FM41</accession>
<comment type="similarity">
    <text evidence="1 6">Belongs to the glycosyl hydrolase 43 family.</text>
</comment>
<evidence type="ECO:0000256" key="1">
    <source>
        <dbReference type="ARBA" id="ARBA00009865"/>
    </source>
</evidence>
<dbReference type="EMBL" id="MU838997">
    <property type="protein sequence ID" value="KAK1772857.1"/>
    <property type="molecule type" value="Genomic_DNA"/>
</dbReference>
<feature type="active site" description="Proton acceptor" evidence="4">
    <location>
        <position position="44"/>
    </location>
</feature>
<dbReference type="GeneID" id="85306756"/>
<proteinExistence type="inferred from homology"/>
<gene>
    <name evidence="7" type="ORF">QBC33DRAFT_31924</name>
</gene>
<dbReference type="Gene3D" id="2.115.10.20">
    <property type="entry name" value="Glycosyl hydrolase domain, family 43"/>
    <property type="match status" value="1"/>
</dbReference>
<feature type="active site" description="Proton donor" evidence="4">
    <location>
        <position position="233"/>
    </location>
</feature>
<dbReference type="PANTHER" id="PTHR42812:SF5">
    <property type="entry name" value="ENDO-ARABINASE"/>
    <property type="match status" value="1"/>
</dbReference>
<protein>
    <submittedName>
        <fullName evidence="7">Glycosyl hydrolase</fullName>
    </submittedName>
</protein>
<keyword evidence="3 6" id="KW-0326">Glycosidase</keyword>
<keyword evidence="8" id="KW-1185">Reference proteome</keyword>
<evidence type="ECO:0000256" key="4">
    <source>
        <dbReference type="PIRSR" id="PIRSR606710-1"/>
    </source>
</evidence>
<evidence type="ECO:0000256" key="2">
    <source>
        <dbReference type="ARBA" id="ARBA00022801"/>
    </source>
</evidence>
<comment type="caution">
    <text evidence="7">The sequence shown here is derived from an EMBL/GenBank/DDBJ whole genome shotgun (WGS) entry which is preliminary data.</text>
</comment>
<dbReference type="Proteomes" id="UP001244011">
    <property type="component" value="Unassembled WGS sequence"/>
</dbReference>
<dbReference type="AlphaFoldDB" id="A0AAJ0FM41"/>
<dbReference type="RefSeq" id="XP_060289070.1">
    <property type="nucleotide sequence ID" value="XM_060423569.1"/>
</dbReference>
<dbReference type="InterPro" id="IPR006710">
    <property type="entry name" value="Glyco_hydro_43"/>
</dbReference>
<keyword evidence="2 6" id="KW-0378">Hydrolase</keyword>
<dbReference type="PANTHER" id="PTHR42812">
    <property type="entry name" value="BETA-XYLOSIDASE"/>
    <property type="match status" value="1"/>
</dbReference>
<evidence type="ECO:0000256" key="6">
    <source>
        <dbReference type="RuleBase" id="RU361187"/>
    </source>
</evidence>
<evidence type="ECO:0000256" key="5">
    <source>
        <dbReference type="PIRSR" id="PIRSR606710-2"/>
    </source>
</evidence>
<evidence type="ECO:0000313" key="7">
    <source>
        <dbReference type="EMBL" id="KAK1772857.1"/>
    </source>
</evidence>
<reference evidence="7" key="1">
    <citation type="submission" date="2023-06" db="EMBL/GenBank/DDBJ databases">
        <title>Genome-scale phylogeny and comparative genomics of the fungal order Sordariales.</title>
        <authorList>
            <consortium name="Lawrence Berkeley National Laboratory"/>
            <person name="Hensen N."/>
            <person name="Bonometti L."/>
            <person name="Westerberg I."/>
            <person name="Brannstrom I.O."/>
            <person name="Guillou S."/>
            <person name="Cros-Aarteil S."/>
            <person name="Calhoun S."/>
            <person name="Haridas S."/>
            <person name="Kuo A."/>
            <person name="Mondo S."/>
            <person name="Pangilinan J."/>
            <person name="Riley R."/>
            <person name="Labutti K."/>
            <person name="Andreopoulos B."/>
            <person name="Lipzen A."/>
            <person name="Chen C."/>
            <person name="Yanf M."/>
            <person name="Daum C."/>
            <person name="Ng V."/>
            <person name="Clum A."/>
            <person name="Steindorff A."/>
            <person name="Ohm R."/>
            <person name="Martin F."/>
            <person name="Silar P."/>
            <person name="Natvig D."/>
            <person name="Lalanne C."/>
            <person name="Gautier V."/>
            <person name="Ament-Velasquez S.L."/>
            <person name="Kruys A."/>
            <person name="Hutchinson M.I."/>
            <person name="Powell A.J."/>
            <person name="Barry K."/>
            <person name="Miller A.N."/>
            <person name="Grigoriev I.V."/>
            <person name="Debuchy R."/>
            <person name="Gladieux P."/>
            <person name="Thoren M.H."/>
            <person name="Johannesson H."/>
        </authorList>
    </citation>
    <scope>NUCLEOTIDE SEQUENCE</scope>
    <source>
        <strain evidence="7">8032-3</strain>
    </source>
</reference>
<dbReference type="InterPro" id="IPR023296">
    <property type="entry name" value="Glyco_hydro_beta-prop_sf"/>
</dbReference>
<dbReference type="GO" id="GO:0005975">
    <property type="term" value="P:carbohydrate metabolic process"/>
    <property type="evidence" value="ECO:0007669"/>
    <property type="project" value="InterPro"/>
</dbReference>
<dbReference type="SUPFAM" id="SSF75005">
    <property type="entry name" value="Arabinanase/levansucrase/invertase"/>
    <property type="match status" value="1"/>
</dbReference>